<dbReference type="OrthoDB" id="2139957at2759"/>
<keyword evidence="4" id="KW-0576">Peroxisome</keyword>
<dbReference type="GO" id="GO:0005777">
    <property type="term" value="C:peroxisome"/>
    <property type="evidence" value="ECO:0007669"/>
    <property type="project" value="UniProtKB-SubCell"/>
</dbReference>
<dbReference type="FunFam" id="3.90.226.10:FF:000074">
    <property type="entry name" value="Enoyl-CoA hydratase (AFU_orthologue AFUA_2G10650)"/>
    <property type="match status" value="1"/>
</dbReference>
<dbReference type="STRING" id="1447883.A0A2B7XMY0"/>
<evidence type="ECO:0000313" key="9">
    <source>
        <dbReference type="Proteomes" id="UP000224634"/>
    </source>
</evidence>
<dbReference type="InterPro" id="IPR018376">
    <property type="entry name" value="Enoyl-CoA_hyd/isom_CS"/>
</dbReference>
<reference evidence="8 9" key="1">
    <citation type="submission" date="2017-10" db="EMBL/GenBank/DDBJ databases">
        <title>Comparative genomics in systemic dimorphic fungi from Ajellomycetaceae.</title>
        <authorList>
            <person name="Munoz J.F."/>
            <person name="Mcewen J.G."/>
            <person name="Clay O.K."/>
            <person name="Cuomo C.A."/>
        </authorList>
    </citation>
    <scope>NUCLEOTIDE SEQUENCE [LARGE SCALE GENOMIC DNA]</scope>
    <source>
        <strain evidence="8 9">UAMH7299</strain>
    </source>
</reference>
<dbReference type="EMBL" id="PDNA01000150">
    <property type="protein sequence ID" value="PGH09907.1"/>
    <property type="molecule type" value="Genomic_DNA"/>
</dbReference>
<evidence type="ECO:0000256" key="7">
    <source>
        <dbReference type="RuleBase" id="RU003707"/>
    </source>
</evidence>
<comment type="subcellular location">
    <subcellularLocation>
        <location evidence="1">Peroxisome</location>
    </subcellularLocation>
</comment>
<evidence type="ECO:0000256" key="2">
    <source>
        <dbReference type="ARBA" id="ARBA00004924"/>
    </source>
</evidence>
<dbReference type="GO" id="GO:0006635">
    <property type="term" value="P:fatty acid beta-oxidation"/>
    <property type="evidence" value="ECO:0007669"/>
    <property type="project" value="TreeGrafter"/>
</dbReference>
<keyword evidence="9" id="KW-1185">Reference proteome</keyword>
<keyword evidence="6" id="KW-0456">Lyase</keyword>
<name>A0A2B7XMY0_POLH7</name>
<dbReference type="Proteomes" id="UP000224634">
    <property type="component" value="Unassembled WGS sequence"/>
</dbReference>
<dbReference type="PANTHER" id="PTHR11941">
    <property type="entry name" value="ENOYL-COA HYDRATASE-RELATED"/>
    <property type="match status" value="1"/>
</dbReference>
<dbReference type="PANTHER" id="PTHR11941:SF158">
    <property type="entry name" value="ENOYL-COA HYDRATASE (AFU_ORTHOLOGUE AFUA_2G10650)"/>
    <property type="match status" value="1"/>
</dbReference>
<dbReference type="SUPFAM" id="SSF52096">
    <property type="entry name" value="ClpP/crotonase"/>
    <property type="match status" value="1"/>
</dbReference>
<accession>A0A2B7XMY0</accession>
<evidence type="ECO:0000256" key="4">
    <source>
        <dbReference type="ARBA" id="ARBA00023140"/>
    </source>
</evidence>
<evidence type="ECO:0000313" key="8">
    <source>
        <dbReference type="EMBL" id="PGH09907.1"/>
    </source>
</evidence>
<dbReference type="GO" id="GO:0016853">
    <property type="term" value="F:isomerase activity"/>
    <property type="evidence" value="ECO:0007669"/>
    <property type="project" value="UniProtKB-KW"/>
</dbReference>
<evidence type="ECO:0000256" key="1">
    <source>
        <dbReference type="ARBA" id="ARBA00004275"/>
    </source>
</evidence>
<dbReference type="InterPro" id="IPR029045">
    <property type="entry name" value="ClpP/crotonase-like_dom_sf"/>
</dbReference>
<protein>
    <recommendedName>
        <fullName evidence="10">Enoyl-CoA hydratase</fullName>
    </recommendedName>
</protein>
<proteinExistence type="inferred from homology"/>
<dbReference type="AlphaFoldDB" id="A0A2B7XMY0"/>
<gene>
    <name evidence="8" type="ORF">AJ80_07617</name>
</gene>
<dbReference type="CDD" id="cd06558">
    <property type="entry name" value="crotonase-like"/>
    <property type="match status" value="1"/>
</dbReference>
<dbReference type="PROSITE" id="PS00166">
    <property type="entry name" value="ENOYL_COA_HYDRATASE"/>
    <property type="match status" value="1"/>
</dbReference>
<comment type="pathway">
    <text evidence="2">Siderophore biosynthesis.</text>
</comment>
<evidence type="ECO:0000256" key="6">
    <source>
        <dbReference type="ARBA" id="ARBA00023239"/>
    </source>
</evidence>
<dbReference type="GO" id="GO:0005739">
    <property type="term" value="C:mitochondrion"/>
    <property type="evidence" value="ECO:0007669"/>
    <property type="project" value="TreeGrafter"/>
</dbReference>
<dbReference type="GO" id="GO:0016829">
    <property type="term" value="F:lyase activity"/>
    <property type="evidence" value="ECO:0007669"/>
    <property type="project" value="UniProtKB-KW"/>
</dbReference>
<comment type="similarity">
    <text evidence="3 7">Belongs to the enoyl-CoA hydratase/isomerase family.</text>
</comment>
<dbReference type="Pfam" id="PF00378">
    <property type="entry name" value="ECH_1"/>
    <property type="match status" value="1"/>
</dbReference>
<evidence type="ECO:0008006" key="10">
    <source>
        <dbReference type="Google" id="ProtNLM"/>
    </source>
</evidence>
<keyword evidence="5" id="KW-0413">Isomerase</keyword>
<sequence>MSATTPPNAPQGLQNSIISFPDPGILLVLINRPKQLNSLTVEASYELDSVFQWFDNEPSLRVAIVGGVGKAFCVGADLKQWMSNNKKGIPMDLPTNGFGGISFRHGKKPIIAAVNGAAYGGGCEMAINCDMIVASASASFCLPEVKRGVTPFGGALPRLMRIAGRQRATEMALTGRPVTAHEFKEWGACNVVVERGQDVVDRAVELAKLVAANSPDAVIITREGLKMGYESLGVGDSSRLFLEGWSKRIYEGRNMQEGLDAFTEKRAPLWMDSKL</sequence>
<evidence type="ECO:0000256" key="3">
    <source>
        <dbReference type="ARBA" id="ARBA00005254"/>
    </source>
</evidence>
<dbReference type="InterPro" id="IPR001753">
    <property type="entry name" value="Enoyl-CoA_hydra/iso"/>
</dbReference>
<dbReference type="Gene3D" id="3.90.226.10">
    <property type="entry name" value="2-enoyl-CoA Hydratase, Chain A, domain 1"/>
    <property type="match status" value="1"/>
</dbReference>
<organism evidence="8 9">
    <name type="scientific">Polytolypa hystricis (strain UAMH7299)</name>
    <dbReference type="NCBI Taxonomy" id="1447883"/>
    <lineage>
        <taxon>Eukaryota</taxon>
        <taxon>Fungi</taxon>
        <taxon>Dikarya</taxon>
        <taxon>Ascomycota</taxon>
        <taxon>Pezizomycotina</taxon>
        <taxon>Eurotiomycetes</taxon>
        <taxon>Eurotiomycetidae</taxon>
        <taxon>Onygenales</taxon>
        <taxon>Onygenales incertae sedis</taxon>
        <taxon>Polytolypa</taxon>
    </lineage>
</organism>
<evidence type="ECO:0000256" key="5">
    <source>
        <dbReference type="ARBA" id="ARBA00023235"/>
    </source>
</evidence>
<comment type="caution">
    <text evidence="8">The sequence shown here is derived from an EMBL/GenBank/DDBJ whole genome shotgun (WGS) entry which is preliminary data.</text>
</comment>